<reference evidence="1 2" key="1">
    <citation type="journal article" date="2019" name="Nat. Ecol. Evol.">
        <title>Megaphylogeny resolves global patterns of mushroom evolution.</title>
        <authorList>
            <person name="Varga T."/>
            <person name="Krizsan K."/>
            <person name="Foldi C."/>
            <person name="Dima B."/>
            <person name="Sanchez-Garcia M."/>
            <person name="Sanchez-Ramirez S."/>
            <person name="Szollosi G.J."/>
            <person name="Szarkandi J.G."/>
            <person name="Papp V."/>
            <person name="Albert L."/>
            <person name="Andreopoulos W."/>
            <person name="Angelini C."/>
            <person name="Antonin V."/>
            <person name="Barry K.W."/>
            <person name="Bougher N.L."/>
            <person name="Buchanan P."/>
            <person name="Buyck B."/>
            <person name="Bense V."/>
            <person name="Catcheside P."/>
            <person name="Chovatia M."/>
            <person name="Cooper J."/>
            <person name="Damon W."/>
            <person name="Desjardin D."/>
            <person name="Finy P."/>
            <person name="Geml J."/>
            <person name="Haridas S."/>
            <person name="Hughes K."/>
            <person name="Justo A."/>
            <person name="Karasinski D."/>
            <person name="Kautmanova I."/>
            <person name="Kiss B."/>
            <person name="Kocsube S."/>
            <person name="Kotiranta H."/>
            <person name="LaButti K.M."/>
            <person name="Lechner B.E."/>
            <person name="Liimatainen K."/>
            <person name="Lipzen A."/>
            <person name="Lukacs Z."/>
            <person name="Mihaltcheva S."/>
            <person name="Morgado L.N."/>
            <person name="Niskanen T."/>
            <person name="Noordeloos M.E."/>
            <person name="Ohm R.A."/>
            <person name="Ortiz-Santana B."/>
            <person name="Ovrebo C."/>
            <person name="Racz N."/>
            <person name="Riley R."/>
            <person name="Savchenko A."/>
            <person name="Shiryaev A."/>
            <person name="Soop K."/>
            <person name="Spirin V."/>
            <person name="Szebenyi C."/>
            <person name="Tomsovsky M."/>
            <person name="Tulloss R.E."/>
            <person name="Uehling J."/>
            <person name="Grigoriev I.V."/>
            <person name="Vagvolgyi C."/>
            <person name="Papp T."/>
            <person name="Martin F.M."/>
            <person name="Miettinen O."/>
            <person name="Hibbett D.S."/>
            <person name="Nagy L.G."/>
        </authorList>
    </citation>
    <scope>NUCLEOTIDE SEQUENCE [LARGE SCALE GENOMIC DNA]</scope>
    <source>
        <strain evidence="1 2">NL-1719</strain>
    </source>
</reference>
<protein>
    <submittedName>
        <fullName evidence="1">Uncharacterized protein</fullName>
    </submittedName>
</protein>
<gene>
    <name evidence="1" type="ORF">BDN72DRAFT_465775</name>
</gene>
<dbReference type="Proteomes" id="UP000308600">
    <property type="component" value="Unassembled WGS sequence"/>
</dbReference>
<accession>A0ACD3A6J2</accession>
<proteinExistence type="predicted"/>
<name>A0ACD3A6J2_9AGAR</name>
<evidence type="ECO:0000313" key="2">
    <source>
        <dbReference type="Proteomes" id="UP000308600"/>
    </source>
</evidence>
<organism evidence="1 2">
    <name type="scientific">Pluteus cervinus</name>
    <dbReference type="NCBI Taxonomy" id="181527"/>
    <lineage>
        <taxon>Eukaryota</taxon>
        <taxon>Fungi</taxon>
        <taxon>Dikarya</taxon>
        <taxon>Basidiomycota</taxon>
        <taxon>Agaricomycotina</taxon>
        <taxon>Agaricomycetes</taxon>
        <taxon>Agaricomycetidae</taxon>
        <taxon>Agaricales</taxon>
        <taxon>Pluteineae</taxon>
        <taxon>Pluteaceae</taxon>
        <taxon>Pluteus</taxon>
    </lineage>
</organism>
<keyword evidence="2" id="KW-1185">Reference proteome</keyword>
<dbReference type="EMBL" id="ML208669">
    <property type="protein sequence ID" value="TFK61345.1"/>
    <property type="molecule type" value="Genomic_DNA"/>
</dbReference>
<evidence type="ECO:0000313" key="1">
    <source>
        <dbReference type="EMBL" id="TFK61345.1"/>
    </source>
</evidence>
<sequence>MASLVSSLTWDPALLDGNAIYCLGWTTNSGRPTPPHLDGSSDHIDIVFMVQRKPVFTGPPSFSSIVFSIGGVVGPYIHEIMNKEVTLDRPSDAIFAEYPWSTTKWQVDWPGLASRSGRISIRNLSGTPRTRLEFAQVLSEGICKLIGKPSEHASQGPDDKDMKPEDLYRTKLLDPPTFACLEPAIMITSGFPSLRWIPNGNTIPLTLSCAIWFPLFHVSGYFILFSFLR</sequence>